<evidence type="ECO:0000256" key="1">
    <source>
        <dbReference type="ARBA" id="ARBA00010458"/>
    </source>
</evidence>
<evidence type="ECO:0000256" key="3">
    <source>
        <dbReference type="PROSITE-ProRule" id="PRU01106"/>
    </source>
</evidence>
<evidence type="ECO:0000259" key="4">
    <source>
        <dbReference type="PROSITE" id="PS51770"/>
    </source>
</evidence>
<evidence type="ECO:0000256" key="2">
    <source>
        <dbReference type="ARBA" id="ARBA00022801"/>
    </source>
</evidence>
<dbReference type="GO" id="GO:0009062">
    <property type="term" value="P:fatty acid catabolic process"/>
    <property type="evidence" value="ECO:0007669"/>
    <property type="project" value="TreeGrafter"/>
</dbReference>
<comment type="caution">
    <text evidence="5">The sequence shown here is derived from an EMBL/GenBank/DDBJ whole genome shotgun (WGS) entry which is preliminary data.</text>
</comment>
<gene>
    <name evidence="5" type="ORF">J2T55_001012</name>
</gene>
<dbReference type="CDD" id="cd03442">
    <property type="entry name" value="BFIT_BACH"/>
    <property type="match status" value="1"/>
</dbReference>
<dbReference type="Gene3D" id="3.10.129.10">
    <property type="entry name" value="Hotdog Thioesterase"/>
    <property type="match status" value="1"/>
</dbReference>
<dbReference type="PANTHER" id="PTHR11049">
    <property type="entry name" value="ACYL COENZYME A THIOESTER HYDROLASE"/>
    <property type="match status" value="1"/>
</dbReference>
<dbReference type="EMBL" id="JANUCT010000005">
    <property type="protein sequence ID" value="MCS3903004.1"/>
    <property type="molecule type" value="Genomic_DNA"/>
</dbReference>
<reference evidence="5" key="1">
    <citation type="submission" date="2022-08" db="EMBL/GenBank/DDBJ databases">
        <title>Genomic Encyclopedia of Type Strains, Phase III (KMG-III): the genomes of soil and plant-associated and newly described type strains.</title>
        <authorList>
            <person name="Whitman W."/>
        </authorList>
    </citation>
    <scope>NUCLEOTIDE SEQUENCE</scope>
    <source>
        <strain evidence="5">HMT 1</strain>
    </source>
</reference>
<dbReference type="InterPro" id="IPR040170">
    <property type="entry name" value="Cytosol_ACT"/>
</dbReference>
<keyword evidence="6" id="KW-1185">Reference proteome</keyword>
<dbReference type="GO" id="GO:0052816">
    <property type="term" value="F:long-chain fatty acyl-CoA hydrolase activity"/>
    <property type="evidence" value="ECO:0007669"/>
    <property type="project" value="TreeGrafter"/>
</dbReference>
<evidence type="ECO:0000313" key="5">
    <source>
        <dbReference type="EMBL" id="MCS3903004.1"/>
    </source>
</evidence>
<dbReference type="AlphaFoldDB" id="A0AAE3HIL1"/>
<dbReference type="Pfam" id="PF03061">
    <property type="entry name" value="4HBT"/>
    <property type="match status" value="1"/>
</dbReference>
<organism evidence="5 6">
    <name type="scientific">Methylohalomonas lacus</name>
    <dbReference type="NCBI Taxonomy" id="398773"/>
    <lineage>
        <taxon>Bacteria</taxon>
        <taxon>Pseudomonadati</taxon>
        <taxon>Pseudomonadota</taxon>
        <taxon>Gammaproteobacteria</taxon>
        <taxon>Methylohalomonadales</taxon>
        <taxon>Methylohalomonadaceae</taxon>
        <taxon>Methylohalomonas</taxon>
    </lineage>
</organism>
<dbReference type="InterPro" id="IPR029069">
    <property type="entry name" value="HotDog_dom_sf"/>
</dbReference>
<protein>
    <submittedName>
        <fullName evidence="5">Acyl-CoA thioesterase YciA</fullName>
        <ecNumber evidence="5">3.1.2.-</ecNumber>
    </submittedName>
</protein>
<dbReference type="GO" id="GO:0005829">
    <property type="term" value="C:cytosol"/>
    <property type="evidence" value="ECO:0007669"/>
    <property type="project" value="TreeGrafter"/>
</dbReference>
<proteinExistence type="inferred from homology"/>
<keyword evidence="2 3" id="KW-0378">Hydrolase</keyword>
<feature type="domain" description="HotDog ACOT-type" evidence="4">
    <location>
        <begin position="14"/>
        <end position="129"/>
    </location>
</feature>
<evidence type="ECO:0000313" key="6">
    <source>
        <dbReference type="Proteomes" id="UP001204445"/>
    </source>
</evidence>
<sequence>MATYSNNMKQDLPSDREAVLRVAAMPKESNTGGSIFGGWLMGQVDIAAGIIAIQRAAGRVATVAVNNFHFREAVLAGDLVSCYAEVIEVGRTSMTIHVDVYSQRHLGAPGAAVLHVADAELTYVALDDERRPRTVPEESVDEP</sequence>
<comment type="similarity">
    <text evidence="1">Belongs to the acyl coenzyme A hydrolase family.</text>
</comment>
<dbReference type="InterPro" id="IPR033120">
    <property type="entry name" value="HOTDOG_ACOT"/>
</dbReference>
<dbReference type="InterPro" id="IPR006683">
    <property type="entry name" value="Thioestr_dom"/>
</dbReference>
<accession>A0AAE3HIL1</accession>
<dbReference type="RefSeq" id="WP_259054610.1">
    <property type="nucleotide sequence ID" value="NZ_JANUCT010000005.1"/>
</dbReference>
<name>A0AAE3HIL1_9GAMM</name>
<dbReference type="SUPFAM" id="SSF54637">
    <property type="entry name" value="Thioesterase/thiol ester dehydrase-isomerase"/>
    <property type="match status" value="1"/>
</dbReference>
<dbReference type="PANTHER" id="PTHR11049:SF5">
    <property type="entry name" value="ACYL-COA THIOESTER HYDROLASE YCIA"/>
    <property type="match status" value="1"/>
</dbReference>
<dbReference type="PROSITE" id="PS51770">
    <property type="entry name" value="HOTDOG_ACOT"/>
    <property type="match status" value="1"/>
</dbReference>
<dbReference type="GO" id="GO:0006637">
    <property type="term" value="P:acyl-CoA metabolic process"/>
    <property type="evidence" value="ECO:0007669"/>
    <property type="project" value="TreeGrafter"/>
</dbReference>
<dbReference type="Proteomes" id="UP001204445">
    <property type="component" value="Unassembled WGS sequence"/>
</dbReference>
<dbReference type="EC" id="3.1.2.-" evidence="5"/>